<dbReference type="EMBL" id="REFC01000013">
    <property type="protein sequence ID" value="RMA58938.1"/>
    <property type="molecule type" value="Genomic_DNA"/>
</dbReference>
<dbReference type="PROSITE" id="PS51257">
    <property type="entry name" value="PROKAR_LIPOPROTEIN"/>
    <property type="match status" value="1"/>
</dbReference>
<comment type="caution">
    <text evidence="1">The sequence shown here is derived from an EMBL/GenBank/DDBJ whole genome shotgun (WGS) entry which is preliminary data.</text>
</comment>
<name>A0A3L9YLQ1_9FLAO</name>
<protein>
    <recommendedName>
        <fullName evidence="3">SdiA-regulated protein</fullName>
    </recommendedName>
</protein>
<keyword evidence="2" id="KW-1185">Reference proteome</keyword>
<dbReference type="Proteomes" id="UP000271339">
    <property type="component" value="Unassembled WGS sequence"/>
</dbReference>
<organism evidence="1 2">
    <name type="scientific">Ulvibacter antarcticus</name>
    <dbReference type="NCBI Taxonomy" id="442714"/>
    <lineage>
        <taxon>Bacteria</taxon>
        <taxon>Pseudomonadati</taxon>
        <taxon>Bacteroidota</taxon>
        <taxon>Flavobacteriia</taxon>
        <taxon>Flavobacteriales</taxon>
        <taxon>Flavobacteriaceae</taxon>
        <taxon>Ulvibacter</taxon>
    </lineage>
</organism>
<evidence type="ECO:0000313" key="2">
    <source>
        <dbReference type="Proteomes" id="UP000271339"/>
    </source>
</evidence>
<dbReference type="OrthoDB" id="5599486at2"/>
<accession>A0A3L9YLQ1</accession>
<reference evidence="1 2" key="1">
    <citation type="submission" date="2018-10" db="EMBL/GenBank/DDBJ databases">
        <title>Genomic Encyclopedia of Archaeal and Bacterial Type Strains, Phase II (KMG-II): from individual species to whole genera.</title>
        <authorList>
            <person name="Goeker M."/>
        </authorList>
    </citation>
    <scope>NUCLEOTIDE SEQUENCE [LARGE SCALE GENOMIC DNA]</scope>
    <source>
        <strain evidence="1 2">DSM 23424</strain>
    </source>
</reference>
<dbReference type="SUPFAM" id="SSF101898">
    <property type="entry name" value="NHL repeat"/>
    <property type="match status" value="1"/>
</dbReference>
<dbReference type="RefSeq" id="WP_121907875.1">
    <property type="nucleotide sequence ID" value="NZ_REFC01000013.1"/>
</dbReference>
<gene>
    <name evidence="1" type="ORF">BXY75_2320</name>
</gene>
<proteinExistence type="predicted"/>
<evidence type="ECO:0000313" key="1">
    <source>
        <dbReference type="EMBL" id="RMA58938.1"/>
    </source>
</evidence>
<sequence>MKNIIILLLISFSTASCQDFGKLSIVASFPNSMKEVSGLETIEGSPLIWVLGDSGSEPAVYGFNPKKESFDKVITLTNVVNHDWEDLAKDRDGNLYIGDFGNNHNSRKNLAIYTLRNVSEITETKSEVAITNFTLEDQNSFKIKKKDRNYDIEAFFYLNENFYLFTRNRSNNFDGVSKVYRVPAQSGNFEAKLIGTFKTCNDRKDCEVTAATIDFSSGRIALLTYNKVFIIDDYKDEDFLNGKIKKIKLEHTSQKESIGFKDSNTLYIADERNGAYGGNLYELKLDL</sequence>
<dbReference type="AlphaFoldDB" id="A0A3L9YLQ1"/>
<evidence type="ECO:0008006" key="3">
    <source>
        <dbReference type="Google" id="ProtNLM"/>
    </source>
</evidence>